<evidence type="ECO:0000259" key="17">
    <source>
        <dbReference type="Pfam" id="PF12780"/>
    </source>
</evidence>
<feature type="domain" description="Dynein heavy chain ATP-binding dynein motor region" evidence="18">
    <location>
        <begin position="1467"/>
        <end position="1688"/>
    </location>
</feature>
<protein>
    <recommendedName>
        <fullName evidence="24">Dynein heavy chain</fullName>
    </recommendedName>
</protein>
<dbReference type="CDD" id="cd00009">
    <property type="entry name" value="AAA"/>
    <property type="match status" value="1"/>
</dbReference>
<dbReference type="Gene3D" id="3.10.490.20">
    <property type="match status" value="1"/>
</dbReference>
<dbReference type="FunFam" id="3.10.490.20:FF:000001">
    <property type="entry name" value="dynein heavy chain 7, axonemal"/>
    <property type="match status" value="1"/>
</dbReference>
<evidence type="ECO:0000259" key="18">
    <source>
        <dbReference type="Pfam" id="PF12781"/>
    </source>
</evidence>
<dbReference type="GO" id="GO:0045505">
    <property type="term" value="F:dynein intermediate chain binding"/>
    <property type="evidence" value="ECO:0007669"/>
    <property type="project" value="InterPro"/>
</dbReference>
<feature type="domain" description="Dynein heavy chain coiled coil stalk" evidence="16">
    <location>
        <begin position="1092"/>
        <end position="1437"/>
    </location>
</feature>
<keyword evidence="7 12" id="KW-0175">Coiled coil</keyword>
<feature type="domain" description="Dynein heavy chain hydrolytic ATP-binding dynein motor region" evidence="15">
    <location>
        <begin position="1"/>
        <end position="106"/>
    </location>
</feature>
<dbReference type="GO" id="GO:0005524">
    <property type="term" value="F:ATP binding"/>
    <property type="evidence" value="ECO:0007669"/>
    <property type="project" value="UniProtKB-KW"/>
</dbReference>
<dbReference type="FunFam" id="3.40.50.300:FF:000362">
    <property type="entry name" value="Dynein, axonemal, heavy chain 6"/>
    <property type="match status" value="1"/>
</dbReference>
<keyword evidence="3" id="KW-0493">Microtubule</keyword>
<dbReference type="FunFam" id="1.20.1270.280:FF:000001">
    <property type="entry name" value="dynein heavy chain 7, axonemal"/>
    <property type="match status" value="1"/>
</dbReference>
<keyword evidence="5" id="KW-0067">ATP-binding</keyword>
<dbReference type="FunFam" id="1.10.8.1220:FF:000001">
    <property type="entry name" value="Dynein axonemal heavy chain 5"/>
    <property type="match status" value="1"/>
</dbReference>
<dbReference type="Gene3D" id="1.20.920.20">
    <property type="match status" value="1"/>
</dbReference>
<evidence type="ECO:0000259" key="22">
    <source>
        <dbReference type="Pfam" id="PF22597"/>
    </source>
</evidence>
<name>A0A7S0KGL3_MICPS</name>
<dbReference type="GO" id="GO:0005874">
    <property type="term" value="C:microtubule"/>
    <property type="evidence" value="ECO:0007669"/>
    <property type="project" value="UniProtKB-KW"/>
</dbReference>
<dbReference type="Gene3D" id="1.20.1270.280">
    <property type="match status" value="1"/>
</dbReference>
<dbReference type="Pfam" id="PF12781">
    <property type="entry name" value="AAA_9"/>
    <property type="match status" value="1"/>
</dbReference>
<dbReference type="InterPro" id="IPR024317">
    <property type="entry name" value="Dynein_heavy_chain_D4_dom"/>
</dbReference>
<dbReference type="InterPro" id="IPR043157">
    <property type="entry name" value="Dynein_AAA1S"/>
</dbReference>
<dbReference type="Gene3D" id="1.20.920.30">
    <property type="match status" value="1"/>
</dbReference>
<dbReference type="FunFam" id="3.40.50.300:FF:002141">
    <property type="entry name" value="Dynein heavy chain"/>
    <property type="match status" value="1"/>
</dbReference>
<evidence type="ECO:0000256" key="9">
    <source>
        <dbReference type="ARBA" id="ARBA00023175"/>
    </source>
</evidence>
<dbReference type="InterPro" id="IPR041658">
    <property type="entry name" value="AAA_lid_11"/>
</dbReference>
<evidence type="ECO:0000259" key="15">
    <source>
        <dbReference type="Pfam" id="PF12774"/>
    </source>
</evidence>
<keyword evidence="2" id="KW-0963">Cytoplasm</keyword>
<evidence type="ECO:0000256" key="7">
    <source>
        <dbReference type="ARBA" id="ARBA00023054"/>
    </source>
</evidence>
<keyword evidence="4" id="KW-0547">Nucleotide-binding</keyword>
<keyword evidence="9" id="KW-0505">Motor protein</keyword>
<dbReference type="InterPro" id="IPR043160">
    <property type="entry name" value="Dynein_C_barrel"/>
</dbReference>
<feature type="domain" description="Dynein heavy chain AAA module D4" evidence="17">
    <location>
        <begin position="819"/>
        <end position="1078"/>
    </location>
</feature>
<dbReference type="Pfam" id="PF12780">
    <property type="entry name" value="AAA_8"/>
    <property type="match status" value="1"/>
</dbReference>
<evidence type="ECO:0000259" key="20">
    <source>
        <dbReference type="Pfam" id="PF18198"/>
    </source>
</evidence>
<evidence type="ECO:0000256" key="10">
    <source>
        <dbReference type="ARBA" id="ARBA00023212"/>
    </source>
</evidence>
<feature type="coiled-coil region" evidence="12">
    <location>
        <begin position="1323"/>
        <end position="1385"/>
    </location>
</feature>
<evidence type="ECO:0008006" key="24">
    <source>
        <dbReference type="Google" id="ProtNLM"/>
    </source>
</evidence>
<feature type="compositionally biased region" description="Acidic residues" evidence="13">
    <location>
        <begin position="743"/>
        <end position="754"/>
    </location>
</feature>
<dbReference type="Pfam" id="PF17852">
    <property type="entry name" value="Dynein_AAA_lid"/>
    <property type="match status" value="1"/>
</dbReference>
<dbReference type="Pfam" id="PF12774">
    <property type="entry name" value="AAA_6"/>
    <property type="match status" value="1"/>
</dbReference>
<dbReference type="SUPFAM" id="SSF52540">
    <property type="entry name" value="P-loop containing nucleoside triphosphate hydrolases"/>
    <property type="match status" value="3"/>
</dbReference>
<feature type="region of interest" description="Disordered" evidence="13">
    <location>
        <begin position="733"/>
        <end position="755"/>
    </location>
</feature>
<evidence type="ECO:0000256" key="13">
    <source>
        <dbReference type="SAM" id="MobiDB-lite"/>
    </source>
</evidence>
<dbReference type="Pfam" id="PF12777">
    <property type="entry name" value="MT"/>
    <property type="match status" value="1"/>
</dbReference>
<gene>
    <name evidence="23" type="ORF">MSP1404_LOCUS2899</name>
</gene>
<dbReference type="InterPro" id="IPR041466">
    <property type="entry name" value="Dynein_AAA5_ext"/>
</dbReference>
<dbReference type="GO" id="GO:0060271">
    <property type="term" value="P:cilium assembly"/>
    <property type="evidence" value="ECO:0007669"/>
    <property type="project" value="UniProtKB-ARBA"/>
</dbReference>
<accession>A0A7S0KGL3</accession>
<keyword evidence="11" id="KW-0966">Cell projection</keyword>
<dbReference type="Gene3D" id="1.10.472.130">
    <property type="match status" value="1"/>
</dbReference>
<dbReference type="Gene3D" id="1.10.8.720">
    <property type="entry name" value="Region D6 of dynein motor"/>
    <property type="match status" value="1"/>
</dbReference>
<dbReference type="Gene3D" id="1.10.8.1220">
    <property type="match status" value="1"/>
</dbReference>
<dbReference type="GO" id="GO:0005929">
    <property type="term" value="C:cilium"/>
    <property type="evidence" value="ECO:0007669"/>
    <property type="project" value="UniProtKB-ARBA"/>
</dbReference>
<evidence type="ECO:0000256" key="2">
    <source>
        <dbReference type="ARBA" id="ARBA00022490"/>
    </source>
</evidence>
<dbReference type="InterPro" id="IPR026983">
    <property type="entry name" value="DHC"/>
</dbReference>
<dbReference type="PANTHER" id="PTHR22878">
    <property type="entry name" value="DYNEIN HEAVY CHAIN 6, AXONEMAL-LIKE-RELATED"/>
    <property type="match status" value="1"/>
</dbReference>
<dbReference type="InterPro" id="IPR042219">
    <property type="entry name" value="AAA_lid_11_sf"/>
</dbReference>
<sequence>MAGALKRGSPDLDEQVVLIRAMRDANLPKFLSADCELFENLIMDLFPGKVVPESSAGDLERAIVESINEVDLQPKETFVTKVVQLYETFNVRFGVMLVGPTGGAKTTNYQILKSAMTKLRNEGHPNDSFQVIHTYVFNPKCIKMGELYGEYNLGTGEWTDGLGSTLIRNAVADQTMEKKWVVFDGPVDAIWIENMNTVLDDNCTLCLPNGERIKLNPITMRMLFEVQDLAVASPATVSRCGMVYMPPNELGWLPYVTTWANTQLPEAMTDETKAYILSLFNKTIDGGLSFVRKNLKEAIPTVDINLVTSLTALFKSLVQPEKGVDFADDKLSLHPKLAKVFVFSYVWSLGGNLQEQFHAQFDEWARAHFADNIKELEKVPPADEGAMLYDFYVVTDDIDFPKGRFEHWDKAVKLFKYSKEVPFFQLLVPNLDTTRFSFLLETCLDVDKSLLLTGGTGVGKSVIITDYLARSQEPRGLVNIILNFSAQTPAKDTQLLIESKLEKKRKTRFGAPPNKKIVLFVDDVNMPARETYGAQPPVELLRQYQDFRGFYDREKLFWKDVEDTTLVCACAPPGGGRQEVTPRFFRHFNMLNVPPPNDATMKIILGSIFSGFLDSSFGPENDKKFPKEFQEIVTPVVDSSVEVYRRMSEELLPTPQKSHYTFNLRDLSKVLQGMLLITPDKCKALDVMTRLWVHESMRVFHDRLISVEDKDYYKVMASELVEKNFAVVLEGKYEDPPVPEGETPPEPEVDEDGNPVEYKLGTRAYKDLFEDRNIIFGDFLDQNCEPEERVYEEGDDIPKMIKIMEDYLEEYNFSATNQMNLVFFMDAAEHATRIARILRQPRGNAMLVGVGGSGKQSLTRFGSFMAGFKCFSIELTRGYGITEFRDDLKNLYVQTGIEGTPTVFLFTDTQIVTEGFVEDINNILNSGEVPNLFPYDERAAVMEQCRVRAKKAGQILESAEELWHYFIASCKANLHIILCFSPIGEAFRERLRQFPSLVNCCTIDWFREWPNDALEAVAFKILADVDVPAEERQKLLVMCKSFHKGVGELSEEYLAKEGRHNYVTPTSYLELLNMFTSLLAKQREAVSGAKRRYEVGLEKLAFTADAVRDMQDELTALKPNLIKTVAETEELMEKVQREKVEVVEPKKAAVDEEVAEAAKKGEAAGAVKKECEDLLAEAIPALEAAVAALDTITDKDIKYVNSFKSPPAMIKLVLESVCVALAVKPAKVPDPAGTGKMIEDYWPPSKKLLMDPTFIDQLRGYDKDNIDPVIMEKLRTRYIADETYTIEKAENAAAAAAGLCKWVFAMDSYDRVAKIVAPKQLALAEAEAEYQKIMDALKEKQDNLADIMGKLAAMEQQLEDSVNEKKRLEDEVDLCTVKLERAESLIGGLGGEGERWKESAAKLGIAYENLTGDMLIAAGMISYLGTFTMAFRDGIADSWVSMCKESGIPSSPKFSLQDVLGDPVAIRKWGIAGLPNDSFSIDNGIMIANARRWPLMIDPQGQANKWIKNMCKESGIDVIKLSNKDYLRTLANAIRFGRAVLLENIGEQLDAALEPLLQKQTFKQGGSEVIKMGDDIIPYHPDFRFYMTTKMRNPHYQPEVSVKVSLLNFFVTLDGLEDQLLGTVVMQERRDLAEAKNQLVVSNARMKAQLKDLEDKILYMLSNSTGNILDDEELINTLAQSKVTSDDITEKVAEAEVTERDIDQTREKYRPVATRASVLFFCISDLAIVDPMYQYSLAWFISLFIRGIEEADKPEEMEDEEARAKLPADDVEARIEILNEYFTYSLYNNICRSLFERHKLMFSLLLCVAIMQQRGEIDAQEWRFLLAGPTDTNISAKNPAPEWVTEKVWIEVVNASNLPAFAGFSDAFAASVNHYRKYFESGEAHRFPLDDTFDGKLNEFQKLLVIRCIRPDRFMLGVTDFVSAKLGSRFIEPPPFDLEACYAESRVDAPLIFVLSSGADPMADLLKLCEEKEMLQRFDQVSLGQGQGPKAEAMIERAMEEGMWVCLQNCHLAESWMPKLDVICETIDAEAVHPDFRLWLSAMPSPAFPVAILQNGIKMTLEPPKGLKANLIRSYTRITDEYMDECKDPASHKRLLFSICLFHAVIQDRRKFGPLGWNIRYDFTDGDLNMCQRQIKMMIDDYEEIPYKVIRVLCGEINYGGRVTDDKDRRLMNNLLNNYIIPEVLTDDFTFSPSPTYPSPKAQNVEEFVEFIKSLPLIPQPEIFGLHENADITCDQNETYSMFETVLSLQPRVAAGGGLSREEVIGAAARDIFDRCPSPFDIDAVGAKYPTDYNQSMNTVLTQECIRYNNLIVVMRRTLQESLKALKGLVVMTDELEAVTDSIFDNQVPDAWASKAYPSLKPLSSWVLDLLERIKFIDGWIDNGPPPVYWISGLFFPQAFLTGTLQNYARKNGFAIDSIQWNFVVQDTKTYENTKQPPENGCYITGFFLEGARWDYDTHLLTESRPKELYTDFPLMWLEPCKDRVAPTTGVYNCPAYKTLTRAGVLSTTGHSTNFVMYLEVPTDKSESHWINSSVALFTALMF</sequence>
<dbReference type="InterPro" id="IPR035706">
    <property type="entry name" value="AAA_9"/>
</dbReference>
<dbReference type="Pfam" id="PF18199">
    <property type="entry name" value="Dynein_C"/>
    <property type="match status" value="1"/>
</dbReference>
<evidence type="ECO:0000256" key="8">
    <source>
        <dbReference type="ARBA" id="ARBA00023069"/>
    </source>
</evidence>
<comment type="subcellular location">
    <subcellularLocation>
        <location evidence="1">Cytoplasm</location>
        <location evidence="1">Cytoskeleton</location>
        <location evidence="1">Flagellum axoneme</location>
    </subcellularLocation>
</comment>
<dbReference type="InterPro" id="IPR035699">
    <property type="entry name" value="AAA_6"/>
</dbReference>
<dbReference type="Pfam" id="PF22597">
    <property type="entry name" value="DYN_lid"/>
    <property type="match status" value="1"/>
</dbReference>
<organism evidence="23">
    <name type="scientific">Micromonas pusilla</name>
    <name type="common">Picoplanktonic green alga</name>
    <name type="synonym">Chromulina pusilla</name>
    <dbReference type="NCBI Taxonomy" id="38833"/>
    <lineage>
        <taxon>Eukaryota</taxon>
        <taxon>Viridiplantae</taxon>
        <taxon>Chlorophyta</taxon>
        <taxon>Mamiellophyceae</taxon>
        <taxon>Mamiellales</taxon>
        <taxon>Mamiellaceae</taxon>
        <taxon>Micromonas</taxon>
    </lineage>
</organism>
<dbReference type="PANTHER" id="PTHR22878:SF68">
    <property type="entry name" value="DYNEIN HEAVY CHAIN 6, AXONEMAL-LIKE"/>
    <property type="match status" value="1"/>
</dbReference>
<feature type="domain" description="Dynein heavy chain AAA lid" evidence="20">
    <location>
        <begin position="2093"/>
        <end position="2230"/>
    </location>
</feature>
<dbReference type="Pfam" id="PF18198">
    <property type="entry name" value="AAA_lid_11"/>
    <property type="match status" value="1"/>
</dbReference>
<evidence type="ECO:0000259" key="21">
    <source>
        <dbReference type="Pfam" id="PF18199"/>
    </source>
</evidence>
<dbReference type="InterPro" id="IPR054354">
    <property type="entry name" value="DYNC2H1-like_lid"/>
</dbReference>
<feature type="domain" description="Dynein heavy chain AAA 5 extension" evidence="19">
    <location>
        <begin position="277"/>
        <end position="409"/>
    </location>
</feature>
<feature type="domain" description="Dynein heavy chain region D6 P-loop" evidence="14">
    <location>
        <begin position="1949"/>
        <end position="2060"/>
    </location>
</feature>
<dbReference type="InterPro" id="IPR024743">
    <property type="entry name" value="Dynein_HC_stalk"/>
</dbReference>
<dbReference type="FunFam" id="1.10.8.720:FF:000001">
    <property type="entry name" value="dynein heavy chain 7, axonemal"/>
    <property type="match status" value="1"/>
</dbReference>
<dbReference type="Gene3D" id="6.10.140.1060">
    <property type="match status" value="1"/>
</dbReference>
<dbReference type="Gene3D" id="3.40.50.300">
    <property type="entry name" value="P-loop containing nucleotide triphosphate hydrolases"/>
    <property type="match status" value="4"/>
</dbReference>
<evidence type="ECO:0000259" key="19">
    <source>
        <dbReference type="Pfam" id="PF17852"/>
    </source>
</evidence>
<dbReference type="GO" id="GO:0007018">
    <property type="term" value="P:microtubule-based movement"/>
    <property type="evidence" value="ECO:0007669"/>
    <property type="project" value="InterPro"/>
</dbReference>
<dbReference type="FunFam" id="3.40.50.300:FF:000223">
    <property type="entry name" value="Dynein heavy chain 3, axonemal"/>
    <property type="match status" value="1"/>
</dbReference>
<dbReference type="Gene3D" id="1.10.8.710">
    <property type="match status" value="1"/>
</dbReference>
<evidence type="ECO:0000256" key="12">
    <source>
        <dbReference type="SAM" id="Coils"/>
    </source>
</evidence>
<dbReference type="InterPro" id="IPR027417">
    <property type="entry name" value="P-loop_NTPase"/>
</dbReference>
<evidence type="ECO:0000256" key="11">
    <source>
        <dbReference type="ARBA" id="ARBA00023273"/>
    </source>
</evidence>
<keyword evidence="8" id="KW-0969">Cilium</keyword>
<evidence type="ECO:0000256" key="4">
    <source>
        <dbReference type="ARBA" id="ARBA00022741"/>
    </source>
</evidence>
<dbReference type="Pfam" id="PF12775">
    <property type="entry name" value="AAA_7"/>
    <property type="match status" value="1"/>
</dbReference>
<proteinExistence type="predicted"/>
<evidence type="ECO:0000256" key="6">
    <source>
        <dbReference type="ARBA" id="ARBA00023017"/>
    </source>
</evidence>
<reference evidence="23" key="1">
    <citation type="submission" date="2021-01" db="EMBL/GenBank/DDBJ databases">
        <authorList>
            <person name="Corre E."/>
            <person name="Pelletier E."/>
            <person name="Niang G."/>
            <person name="Scheremetjew M."/>
            <person name="Finn R."/>
            <person name="Kale V."/>
            <person name="Holt S."/>
            <person name="Cochrane G."/>
            <person name="Meng A."/>
            <person name="Brown T."/>
            <person name="Cohen L."/>
        </authorList>
    </citation>
    <scope>NUCLEOTIDE SEQUENCE</scope>
    <source>
        <strain evidence="23">CCMP494</strain>
    </source>
</reference>
<keyword evidence="6" id="KW-0243">Dynein</keyword>
<dbReference type="GO" id="GO:0008569">
    <property type="term" value="F:minus-end-directed microtubule motor activity"/>
    <property type="evidence" value="ECO:0007669"/>
    <property type="project" value="InterPro"/>
</dbReference>
<evidence type="ECO:0000259" key="14">
    <source>
        <dbReference type="Pfam" id="PF03028"/>
    </source>
</evidence>
<feature type="domain" description="Dynein 2 heavy chain 1 cytoplasmic ATPase lid" evidence="22">
    <location>
        <begin position="628"/>
        <end position="710"/>
    </location>
</feature>
<evidence type="ECO:0000313" key="23">
    <source>
        <dbReference type="EMBL" id="CAD8581014.1"/>
    </source>
</evidence>
<dbReference type="FunFam" id="1.20.920.20:FF:000006">
    <property type="entry name" value="Dynein, axonemal, heavy chain 6"/>
    <property type="match status" value="1"/>
</dbReference>
<dbReference type="InterPro" id="IPR004273">
    <property type="entry name" value="Dynein_heavy_D6_P-loop"/>
</dbReference>
<dbReference type="EMBL" id="HBEV01003853">
    <property type="protein sequence ID" value="CAD8581014.1"/>
    <property type="molecule type" value="Transcribed_RNA"/>
</dbReference>
<dbReference type="Pfam" id="PF03028">
    <property type="entry name" value="Dynein_heavy"/>
    <property type="match status" value="1"/>
</dbReference>
<evidence type="ECO:0000256" key="1">
    <source>
        <dbReference type="ARBA" id="ARBA00004611"/>
    </source>
</evidence>
<keyword evidence="10" id="KW-0206">Cytoskeleton</keyword>
<feature type="domain" description="Dynein heavy chain C-terminal" evidence="21">
    <location>
        <begin position="2236"/>
        <end position="2538"/>
    </location>
</feature>
<dbReference type="GO" id="GO:0051959">
    <property type="term" value="F:dynein light intermediate chain binding"/>
    <property type="evidence" value="ECO:0007669"/>
    <property type="project" value="InterPro"/>
</dbReference>
<dbReference type="InterPro" id="IPR041228">
    <property type="entry name" value="Dynein_C"/>
</dbReference>
<dbReference type="GO" id="GO:0030286">
    <property type="term" value="C:dynein complex"/>
    <property type="evidence" value="ECO:0007669"/>
    <property type="project" value="UniProtKB-KW"/>
</dbReference>
<evidence type="ECO:0000259" key="16">
    <source>
        <dbReference type="Pfam" id="PF12777"/>
    </source>
</evidence>
<evidence type="ECO:0000256" key="3">
    <source>
        <dbReference type="ARBA" id="ARBA00022701"/>
    </source>
</evidence>
<evidence type="ECO:0000256" key="5">
    <source>
        <dbReference type="ARBA" id="ARBA00022840"/>
    </source>
</evidence>